<feature type="coiled-coil region" evidence="1">
    <location>
        <begin position="14"/>
        <end position="48"/>
    </location>
</feature>
<protein>
    <submittedName>
        <fullName evidence="2">Uncharacterized protein</fullName>
    </submittedName>
</protein>
<gene>
    <name evidence="2" type="ORF">UPTC3659_0648</name>
</gene>
<dbReference type="KEGG" id="cln:UPTC3659_0648"/>
<dbReference type="AlphaFoldDB" id="A0A0A8HXJ6"/>
<sequence length="67" mass="7947">MRAEVINKKAYVRFDDYANEVSEYKKKIVLLEEKLKEAKDLFKSENNLRMAIEVENIKLLSLLTKEL</sequence>
<dbReference type="Proteomes" id="UP000031130">
    <property type="component" value="Chromosome"/>
</dbReference>
<keyword evidence="1" id="KW-0175">Coiled coil</keyword>
<evidence type="ECO:0000313" key="2">
    <source>
        <dbReference type="EMBL" id="AJD01500.1"/>
    </source>
</evidence>
<reference evidence="2 3" key="1">
    <citation type="journal article" date="2014" name="Genome Biol. Evol.">
        <title>Comparative Genomics of the Campylobacter lari Group.</title>
        <authorList>
            <person name="Miller W.G."/>
            <person name="Yee E."/>
            <person name="Chapman M.H."/>
            <person name="Smith T.P."/>
            <person name="Bono J.L."/>
            <person name="Huynh S."/>
            <person name="Parker C.T."/>
            <person name="Vandamme P."/>
            <person name="Luong K."/>
            <person name="Korlach J."/>
        </authorList>
    </citation>
    <scope>NUCLEOTIDE SEQUENCE [LARGE SCALE GENOMIC DNA]</scope>
    <source>
        <strain evidence="3">RM3659</strain>
    </source>
</reference>
<evidence type="ECO:0000256" key="1">
    <source>
        <dbReference type="SAM" id="Coils"/>
    </source>
</evidence>
<dbReference type="HOGENOM" id="CLU_2804370_0_0_7"/>
<accession>A0A0A8HXJ6</accession>
<proteinExistence type="predicted"/>
<dbReference type="RefSeq" id="WP_039625728.1">
    <property type="nucleotide sequence ID" value="NZ_CP007775.1"/>
</dbReference>
<dbReference type="EMBL" id="CP007775">
    <property type="protein sequence ID" value="AJD01500.1"/>
    <property type="molecule type" value="Genomic_DNA"/>
</dbReference>
<organism evidence="2 3">
    <name type="scientific">Campylobacter lari NCTC 11845</name>
    <dbReference type="NCBI Taxonomy" id="1388749"/>
    <lineage>
        <taxon>Bacteria</taxon>
        <taxon>Pseudomonadati</taxon>
        <taxon>Campylobacterota</taxon>
        <taxon>Epsilonproteobacteria</taxon>
        <taxon>Campylobacterales</taxon>
        <taxon>Campylobacteraceae</taxon>
        <taxon>Campylobacter</taxon>
    </lineage>
</organism>
<evidence type="ECO:0000313" key="3">
    <source>
        <dbReference type="Proteomes" id="UP000031130"/>
    </source>
</evidence>
<name>A0A0A8HXJ6_CAMLA</name>